<keyword evidence="2" id="KW-1185">Reference proteome</keyword>
<evidence type="ECO:0000313" key="1">
    <source>
        <dbReference type="EMBL" id="TCN87140.1"/>
    </source>
</evidence>
<proteinExistence type="predicted"/>
<accession>A0A4R2FES4</accession>
<dbReference type="EMBL" id="SLWF01000005">
    <property type="protein sequence ID" value="TCN87140.1"/>
    <property type="molecule type" value="Genomic_DNA"/>
</dbReference>
<protein>
    <submittedName>
        <fullName evidence="1">Uncharacterized protein</fullName>
    </submittedName>
</protein>
<gene>
    <name evidence="1" type="ORF">EDC91_105143</name>
</gene>
<sequence>MDQVLDTTIERQATAAFLWHNLNIFFATCVSDATLPALLPRQYLSGL</sequence>
<comment type="caution">
    <text evidence="1">The sequence shown here is derived from an EMBL/GenBank/DDBJ whole genome shotgun (WGS) entry which is preliminary data.</text>
</comment>
<name>A0A4R2FES4_9GAMM</name>
<dbReference type="AlphaFoldDB" id="A0A4R2FES4"/>
<dbReference type="Proteomes" id="UP000294832">
    <property type="component" value="Unassembled WGS sequence"/>
</dbReference>
<organism evidence="1 2">
    <name type="scientific">Shewanella fodinae</name>
    <dbReference type="NCBI Taxonomy" id="552357"/>
    <lineage>
        <taxon>Bacteria</taxon>
        <taxon>Pseudomonadati</taxon>
        <taxon>Pseudomonadota</taxon>
        <taxon>Gammaproteobacteria</taxon>
        <taxon>Alteromonadales</taxon>
        <taxon>Shewanellaceae</taxon>
        <taxon>Shewanella</taxon>
    </lineage>
</organism>
<evidence type="ECO:0000313" key="2">
    <source>
        <dbReference type="Proteomes" id="UP000294832"/>
    </source>
</evidence>
<reference evidence="1 2" key="1">
    <citation type="submission" date="2019-03" db="EMBL/GenBank/DDBJ databases">
        <title>Freshwater and sediment microbial communities from various areas in North America, analyzing microbe dynamics in response to fracking.</title>
        <authorList>
            <person name="Lamendella R."/>
        </authorList>
    </citation>
    <scope>NUCLEOTIDE SEQUENCE [LARGE SCALE GENOMIC DNA]</scope>
    <source>
        <strain evidence="1 2">74A</strain>
    </source>
</reference>